<reference evidence="2 3" key="1">
    <citation type="journal article" date="2019" name="Sci. Rep.">
        <title>Orb-weaving spider Araneus ventricosus genome elucidates the spidroin gene catalogue.</title>
        <authorList>
            <person name="Kono N."/>
            <person name="Nakamura H."/>
            <person name="Ohtoshi R."/>
            <person name="Moran D.A.P."/>
            <person name="Shinohara A."/>
            <person name="Yoshida Y."/>
            <person name="Fujiwara M."/>
            <person name="Mori M."/>
            <person name="Tomita M."/>
            <person name="Arakawa K."/>
        </authorList>
    </citation>
    <scope>NUCLEOTIDE SEQUENCE [LARGE SCALE GENOMIC DNA]</scope>
</reference>
<comment type="caution">
    <text evidence="2">The sequence shown here is derived from an EMBL/GenBank/DDBJ whole genome shotgun (WGS) entry which is preliminary data.</text>
</comment>
<name>A0A4Y2HKW8_ARAVE</name>
<dbReference type="AlphaFoldDB" id="A0A4Y2HKW8"/>
<evidence type="ECO:0000256" key="1">
    <source>
        <dbReference type="SAM" id="MobiDB-lite"/>
    </source>
</evidence>
<gene>
    <name evidence="2" type="ORF">AVEN_49926_1</name>
</gene>
<proteinExistence type="predicted"/>
<feature type="region of interest" description="Disordered" evidence="1">
    <location>
        <begin position="38"/>
        <end position="58"/>
    </location>
</feature>
<protein>
    <submittedName>
        <fullName evidence="2">Uncharacterized protein</fullName>
    </submittedName>
</protein>
<evidence type="ECO:0000313" key="2">
    <source>
        <dbReference type="EMBL" id="GBM65878.1"/>
    </source>
</evidence>
<dbReference type="Proteomes" id="UP000499080">
    <property type="component" value="Unassembled WGS sequence"/>
</dbReference>
<keyword evidence="3" id="KW-1185">Reference proteome</keyword>
<sequence>MRMEIQEGKKRFSPEEYLSKVQIQSLFARFARKKKEGLSAMSNTEVQQENTNFDDDEEETEVNVHEVMRSIFNNKSDYSVTDWVAISFDKM</sequence>
<organism evidence="2 3">
    <name type="scientific">Araneus ventricosus</name>
    <name type="common">Orbweaver spider</name>
    <name type="synonym">Epeira ventricosa</name>
    <dbReference type="NCBI Taxonomy" id="182803"/>
    <lineage>
        <taxon>Eukaryota</taxon>
        <taxon>Metazoa</taxon>
        <taxon>Ecdysozoa</taxon>
        <taxon>Arthropoda</taxon>
        <taxon>Chelicerata</taxon>
        <taxon>Arachnida</taxon>
        <taxon>Araneae</taxon>
        <taxon>Araneomorphae</taxon>
        <taxon>Entelegynae</taxon>
        <taxon>Araneoidea</taxon>
        <taxon>Araneidae</taxon>
        <taxon>Araneus</taxon>
    </lineage>
</organism>
<accession>A0A4Y2HKW8</accession>
<evidence type="ECO:0000313" key="3">
    <source>
        <dbReference type="Proteomes" id="UP000499080"/>
    </source>
</evidence>
<dbReference type="EMBL" id="BGPR01103291">
    <property type="protein sequence ID" value="GBM65878.1"/>
    <property type="molecule type" value="Genomic_DNA"/>
</dbReference>